<evidence type="ECO:0000313" key="9">
    <source>
        <dbReference type="EMBL" id="SEA32171.1"/>
    </source>
</evidence>
<organism evidence="9 10">
    <name type="scientific">Bizionia paragorgiae</name>
    <dbReference type="NCBI Taxonomy" id="283786"/>
    <lineage>
        <taxon>Bacteria</taxon>
        <taxon>Pseudomonadati</taxon>
        <taxon>Bacteroidota</taxon>
        <taxon>Flavobacteriia</taxon>
        <taxon>Flavobacteriales</taxon>
        <taxon>Flavobacteriaceae</taxon>
        <taxon>Bizionia</taxon>
    </lineage>
</organism>
<evidence type="ECO:0000256" key="4">
    <source>
        <dbReference type="ARBA" id="ARBA00022801"/>
    </source>
</evidence>
<dbReference type="AlphaFoldDB" id="A0A1H4A900"/>
<sequence>MEIDCIKSLFFKHKEKVLFGRYINNKHIEPLLKRLSEKFKVSVIGRSVNTQNIYSITVGQGPVKILMWSQMHGNESTTTKALFDLINLLESDSEESRRLLNHFTMVIIPILNPDGAEVYTRLNANLVDLNRDAQQQSQPESRALRLCFNEFKPDFCFNLHGQRTIFSAGPYNKVATLSFLSPAQDEERSITATRAKAMAVIGKMAESLQSELDGQIGVYDDSFNINCVGDTFQSLNVPTILFEAGHYHNDYEREEVRRFVFQSYLLALNAIITPEDTDKAVESYLKIPQNEKRFFDVLIKNVLIEDDIKDIAIQFEEQLVDGAVTFVPKIVKIEKTITEYGHRTIMGDNKSVVSTNYSSLQVGDIVNSLIINNELLALKLGNN</sequence>
<dbReference type="OrthoDB" id="1119199at2"/>
<comment type="similarity">
    <text evidence="2 7">Belongs to the peptidase M14 family.</text>
</comment>
<name>A0A1H4A900_BIZPA</name>
<dbReference type="PANTHER" id="PTHR11705">
    <property type="entry name" value="PROTEASE FAMILY M14 CARBOXYPEPTIDASE A,B"/>
    <property type="match status" value="1"/>
</dbReference>
<keyword evidence="9" id="KW-0121">Carboxypeptidase</keyword>
<dbReference type="GO" id="GO:0004181">
    <property type="term" value="F:metallocarboxypeptidase activity"/>
    <property type="evidence" value="ECO:0007669"/>
    <property type="project" value="InterPro"/>
</dbReference>
<dbReference type="PROSITE" id="PS52035">
    <property type="entry name" value="PEPTIDASE_M14"/>
    <property type="match status" value="1"/>
</dbReference>
<evidence type="ECO:0000256" key="1">
    <source>
        <dbReference type="ARBA" id="ARBA00001947"/>
    </source>
</evidence>
<evidence type="ECO:0000256" key="2">
    <source>
        <dbReference type="ARBA" id="ARBA00005988"/>
    </source>
</evidence>
<dbReference type="SUPFAM" id="SSF53187">
    <property type="entry name" value="Zn-dependent exopeptidases"/>
    <property type="match status" value="1"/>
</dbReference>
<dbReference type="RefSeq" id="WP_092134144.1">
    <property type="nucleotide sequence ID" value="NZ_FNQK01000010.1"/>
</dbReference>
<comment type="cofactor">
    <cofactor evidence="1">
        <name>Zn(2+)</name>
        <dbReference type="ChEBI" id="CHEBI:29105"/>
    </cofactor>
</comment>
<dbReference type="EMBL" id="FNQK01000010">
    <property type="protein sequence ID" value="SEA32171.1"/>
    <property type="molecule type" value="Genomic_DNA"/>
</dbReference>
<evidence type="ECO:0000256" key="6">
    <source>
        <dbReference type="ARBA" id="ARBA00023049"/>
    </source>
</evidence>
<reference evidence="10" key="1">
    <citation type="submission" date="2016-10" db="EMBL/GenBank/DDBJ databases">
        <authorList>
            <person name="Varghese N."/>
            <person name="Submissions S."/>
        </authorList>
    </citation>
    <scope>NUCLEOTIDE SEQUENCE [LARGE SCALE GENOMIC DNA]</scope>
    <source>
        <strain evidence="10">DSM 23842</strain>
    </source>
</reference>
<protein>
    <submittedName>
        <fullName evidence="9">Zinc carboxypeptidase</fullName>
    </submittedName>
</protein>
<dbReference type="InterPro" id="IPR000834">
    <property type="entry name" value="Peptidase_M14"/>
</dbReference>
<dbReference type="PANTHER" id="PTHR11705:SF143">
    <property type="entry name" value="SLL0236 PROTEIN"/>
    <property type="match status" value="1"/>
</dbReference>
<evidence type="ECO:0000259" key="8">
    <source>
        <dbReference type="PROSITE" id="PS52035"/>
    </source>
</evidence>
<evidence type="ECO:0000256" key="3">
    <source>
        <dbReference type="ARBA" id="ARBA00022670"/>
    </source>
</evidence>
<evidence type="ECO:0000313" key="10">
    <source>
        <dbReference type="Proteomes" id="UP000198846"/>
    </source>
</evidence>
<dbReference type="Proteomes" id="UP000198846">
    <property type="component" value="Unassembled WGS sequence"/>
</dbReference>
<dbReference type="GO" id="GO:0005615">
    <property type="term" value="C:extracellular space"/>
    <property type="evidence" value="ECO:0007669"/>
    <property type="project" value="TreeGrafter"/>
</dbReference>
<dbReference type="CDD" id="cd06239">
    <property type="entry name" value="M14-like"/>
    <property type="match status" value="1"/>
</dbReference>
<keyword evidence="3" id="KW-0645">Protease</keyword>
<keyword evidence="6" id="KW-0482">Metalloprotease</keyword>
<feature type="domain" description="Peptidase M14" evidence="8">
    <location>
        <begin position="21"/>
        <end position="247"/>
    </location>
</feature>
<keyword evidence="4" id="KW-0378">Hydrolase</keyword>
<comment type="caution">
    <text evidence="7">Lacks conserved residue(s) required for the propagation of feature annotation.</text>
</comment>
<gene>
    <name evidence="9" type="ORF">SAMN04487990_11050</name>
</gene>
<dbReference type="GO" id="GO:0006508">
    <property type="term" value="P:proteolysis"/>
    <property type="evidence" value="ECO:0007669"/>
    <property type="project" value="UniProtKB-KW"/>
</dbReference>
<evidence type="ECO:0000256" key="7">
    <source>
        <dbReference type="PROSITE-ProRule" id="PRU01379"/>
    </source>
</evidence>
<evidence type="ECO:0000256" key="5">
    <source>
        <dbReference type="ARBA" id="ARBA00022833"/>
    </source>
</evidence>
<keyword evidence="10" id="KW-1185">Reference proteome</keyword>
<dbReference type="STRING" id="283786.SAMN04487990_11050"/>
<dbReference type="Pfam" id="PF00246">
    <property type="entry name" value="Peptidase_M14"/>
    <property type="match status" value="1"/>
</dbReference>
<accession>A0A1H4A900</accession>
<keyword evidence="5" id="KW-0862">Zinc</keyword>
<proteinExistence type="inferred from homology"/>
<dbReference type="SMART" id="SM00631">
    <property type="entry name" value="Zn_pept"/>
    <property type="match status" value="1"/>
</dbReference>
<dbReference type="GO" id="GO:0008270">
    <property type="term" value="F:zinc ion binding"/>
    <property type="evidence" value="ECO:0007669"/>
    <property type="project" value="InterPro"/>
</dbReference>
<dbReference type="Gene3D" id="3.40.630.10">
    <property type="entry name" value="Zn peptidases"/>
    <property type="match status" value="1"/>
</dbReference>